<evidence type="ECO:0000256" key="10">
    <source>
        <dbReference type="SAM" id="Phobius"/>
    </source>
</evidence>
<dbReference type="PROSITE" id="PS00280">
    <property type="entry name" value="BPTI_KUNITZ_1"/>
    <property type="match status" value="2"/>
</dbReference>
<feature type="compositionally biased region" description="Polar residues" evidence="9">
    <location>
        <begin position="1164"/>
        <end position="1173"/>
    </location>
</feature>
<dbReference type="Pfam" id="PF15308">
    <property type="entry name" value="CEP170_C"/>
    <property type="match status" value="1"/>
</dbReference>
<dbReference type="Pfam" id="PF00498">
    <property type="entry name" value="FHA"/>
    <property type="match status" value="1"/>
</dbReference>
<feature type="region of interest" description="Disordered" evidence="9">
    <location>
        <begin position="356"/>
        <end position="439"/>
    </location>
</feature>
<evidence type="ECO:0000313" key="14">
    <source>
        <dbReference type="EMBL" id="KAG7316212.1"/>
    </source>
</evidence>
<dbReference type="SUPFAM" id="SSF49299">
    <property type="entry name" value="PKD domain"/>
    <property type="match status" value="1"/>
</dbReference>
<dbReference type="PROSITE" id="PS50068">
    <property type="entry name" value="LDLRA_2"/>
    <property type="match status" value="1"/>
</dbReference>
<dbReference type="SMART" id="SM00240">
    <property type="entry name" value="FHA"/>
    <property type="match status" value="1"/>
</dbReference>
<feature type="region of interest" description="Disordered" evidence="9">
    <location>
        <begin position="1484"/>
        <end position="1508"/>
    </location>
</feature>
<dbReference type="Pfam" id="PF00014">
    <property type="entry name" value="Kunitz_BPTI"/>
    <property type="match status" value="2"/>
</dbReference>
<feature type="compositionally biased region" description="Polar residues" evidence="9">
    <location>
        <begin position="1338"/>
        <end position="1364"/>
    </location>
</feature>
<feature type="compositionally biased region" description="Polar residues" evidence="9">
    <location>
        <begin position="985"/>
        <end position="994"/>
    </location>
</feature>
<feature type="compositionally biased region" description="Polar residues" evidence="9">
    <location>
        <begin position="873"/>
        <end position="883"/>
    </location>
</feature>
<dbReference type="SUPFAM" id="SSF49879">
    <property type="entry name" value="SMAD/FHA domain"/>
    <property type="match status" value="1"/>
</dbReference>
<feature type="region of interest" description="Disordered" evidence="9">
    <location>
        <begin position="132"/>
        <end position="173"/>
    </location>
</feature>
<evidence type="ECO:0000256" key="2">
    <source>
        <dbReference type="ARBA" id="ARBA00010436"/>
    </source>
</evidence>
<dbReference type="PROSITE" id="PS50006">
    <property type="entry name" value="FHA_DOMAIN"/>
    <property type="match status" value="1"/>
</dbReference>
<feature type="compositionally biased region" description="Polar residues" evidence="9">
    <location>
        <begin position="1143"/>
        <end position="1153"/>
    </location>
</feature>
<feature type="compositionally biased region" description="Low complexity" evidence="9">
    <location>
        <begin position="582"/>
        <end position="596"/>
    </location>
</feature>
<dbReference type="InterPro" id="IPR029300">
    <property type="entry name" value="CEP170_C"/>
</dbReference>
<feature type="domain" description="FHA" evidence="11">
    <location>
        <begin position="23"/>
        <end position="73"/>
    </location>
</feature>
<dbReference type="InterPro" id="IPR002172">
    <property type="entry name" value="LDrepeatLR_classA_rpt"/>
</dbReference>
<dbReference type="InterPro" id="IPR008984">
    <property type="entry name" value="SMAD_FHA_dom_sf"/>
</dbReference>
<feature type="region of interest" description="Disordered" evidence="9">
    <location>
        <begin position="580"/>
        <end position="617"/>
    </location>
</feature>
<dbReference type="SMART" id="SM00192">
    <property type="entry name" value="LDLa"/>
    <property type="match status" value="1"/>
</dbReference>
<feature type="compositionally biased region" description="Polar residues" evidence="9">
    <location>
        <begin position="1374"/>
        <end position="1388"/>
    </location>
</feature>
<dbReference type="CDD" id="cd00146">
    <property type="entry name" value="PKD"/>
    <property type="match status" value="1"/>
</dbReference>
<feature type="disulfide bond" evidence="8">
    <location>
        <begin position="1892"/>
        <end position="1910"/>
    </location>
</feature>
<feature type="compositionally biased region" description="Low complexity" evidence="9">
    <location>
        <begin position="530"/>
        <end position="553"/>
    </location>
</feature>
<dbReference type="PANTHER" id="PTHR15715:SF18">
    <property type="entry name" value="CENTROSOMAL PROTEIN OF 170 KDA PROTEIN B"/>
    <property type="match status" value="1"/>
</dbReference>
<dbReference type="Gene3D" id="4.10.410.10">
    <property type="entry name" value="Pancreatic trypsin inhibitor Kunitz domain"/>
    <property type="match status" value="2"/>
</dbReference>
<comment type="similarity">
    <text evidence="2">Belongs to the CEP170 family.</text>
</comment>
<proteinExistence type="inferred from homology"/>
<dbReference type="Proteomes" id="UP000824219">
    <property type="component" value="Linkage Group LG25"/>
</dbReference>
<feature type="transmembrane region" description="Helical" evidence="10">
    <location>
        <begin position="2019"/>
        <end position="2041"/>
    </location>
</feature>
<feature type="compositionally biased region" description="Polar residues" evidence="9">
    <location>
        <begin position="1085"/>
        <end position="1100"/>
    </location>
</feature>
<feature type="disulfide bond" evidence="8">
    <location>
        <begin position="1885"/>
        <end position="1897"/>
    </location>
</feature>
<feature type="domain" description="BPTI/Kunitz inhibitor" evidence="12">
    <location>
        <begin position="1941"/>
        <end position="1991"/>
    </location>
</feature>
<evidence type="ECO:0000313" key="15">
    <source>
        <dbReference type="Proteomes" id="UP000824219"/>
    </source>
</evidence>
<dbReference type="SUPFAM" id="SSF57424">
    <property type="entry name" value="LDL receptor-like module"/>
    <property type="match status" value="1"/>
</dbReference>
<dbReference type="GO" id="GO:0016020">
    <property type="term" value="C:membrane"/>
    <property type="evidence" value="ECO:0007669"/>
    <property type="project" value="UniProtKB-SubCell"/>
</dbReference>
<keyword evidence="10" id="KW-0812">Transmembrane</keyword>
<feature type="region of interest" description="Disordered" evidence="9">
    <location>
        <begin position="789"/>
        <end position="924"/>
    </location>
</feature>
<dbReference type="GO" id="GO:0004867">
    <property type="term" value="F:serine-type endopeptidase inhibitor activity"/>
    <property type="evidence" value="ECO:0007669"/>
    <property type="project" value="InterPro"/>
</dbReference>
<feature type="compositionally biased region" description="Basic and acidic residues" evidence="9">
    <location>
        <begin position="520"/>
        <end position="529"/>
    </location>
</feature>
<evidence type="ECO:0000256" key="9">
    <source>
        <dbReference type="SAM" id="MobiDB-lite"/>
    </source>
</evidence>
<evidence type="ECO:0000256" key="8">
    <source>
        <dbReference type="PROSITE-ProRule" id="PRU00124"/>
    </source>
</evidence>
<dbReference type="InterPro" id="IPR013783">
    <property type="entry name" value="Ig-like_fold"/>
</dbReference>
<feature type="region of interest" description="Disordered" evidence="9">
    <location>
        <begin position="482"/>
        <end position="562"/>
    </location>
</feature>
<comment type="subcellular location">
    <subcellularLocation>
        <location evidence="1">Membrane</location>
    </subcellularLocation>
</comment>
<dbReference type="FunFam" id="4.10.410.10:FF:000006">
    <property type="entry name" value="Serine peptidase inhibitor, Kunitz type 1"/>
    <property type="match status" value="1"/>
</dbReference>
<dbReference type="InterPro" id="IPR036880">
    <property type="entry name" value="Kunitz_BPTI_sf"/>
</dbReference>
<dbReference type="InterPro" id="IPR051176">
    <property type="entry name" value="Cent_Immune-Sig_Mod"/>
</dbReference>
<accession>A0A9D3N5Q7</accession>
<evidence type="ECO:0000259" key="13">
    <source>
        <dbReference type="PROSITE" id="PS50986"/>
    </source>
</evidence>
<feature type="compositionally biased region" description="Polar residues" evidence="9">
    <location>
        <begin position="817"/>
        <end position="832"/>
    </location>
</feature>
<dbReference type="CDD" id="cd00112">
    <property type="entry name" value="LDLa"/>
    <property type="match status" value="1"/>
</dbReference>
<feature type="compositionally biased region" description="Low complexity" evidence="9">
    <location>
        <begin position="290"/>
        <end position="301"/>
    </location>
</feature>
<feature type="compositionally biased region" description="Polar residues" evidence="9">
    <location>
        <begin position="1204"/>
        <end position="1229"/>
    </location>
</feature>
<dbReference type="Gene3D" id="2.60.40.10">
    <property type="entry name" value="Immunoglobulins"/>
    <property type="match status" value="1"/>
</dbReference>
<evidence type="ECO:0000259" key="12">
    <source>
        <dbReference type="PROSITE" id="PS50279"/>
    </source>
</evidence>
<dbReference type="Gene3D" id="4.10.400.10">
    <property type="entry name" value="Low-density Lipoprotein Receptor"/>
    <property type="match status" value="1"/>
</dbReference>
<keyword evidence="3" id="KW-0732">Signal</keyword>
<feature type="domain" description="BPTI/Kunitz inhibitor" evidence="12">
    <location>
        <begin position="1814"/>
        <end position="1864"/>
    </location>
</feature>
<dbReference type="PROSITE" id="PS50279">
    <property type="entry name" value="BPTI_KUNITZ_2"/>
    <property type="match status" value="2"/>
</dbReference>
<evidence type="ECO:0000256" key="1">
    <source>
        <dbReference type="ARBA" id="ARBA00004370"/>
    </source>
</evidence>
<evidence type="ECO:0000256" key="4">
    <source>
        <dbReference type="ARBA" id="ARBA00022989"/>
    </source>
</evidence>
<feature type="region of interest" description="Disordered" evidence="9">
    <location>
        <begin position="1444"/>
        <end position="1467"/>
    </location>
</feature>
<reference evidence="14 15" key="1">
    <citation type="submission" date="2021-06" db="EMBL/GenBank/DDBJ databases">
        <title>Chromosome-level genome assembly of the red-tail catfish (Hemibagrus wyckioides).</title>
        <authorList>
            <person name="Shao F."/>
        </authorList>
    </citation>
    <scope>NUCLEOTIDE SEQUENCE [LARGE SCALE GENOMIC DNA]</scope>
    <source>
        <strain evidence="14">EC202008001</strain>
        <tissue evidence="14">Blood</tissue>
    </source>
</reference>
<dbReference type="InterPro" id="IPR013980">
    <property type="entry name" value="MANSC_dom"/>
</dbReference>
<evidence type="ECO:0000259" key="11">
    <source>
        <dbReference type="PROSITE" id="PS50006"/>
    </source>
</evidence>
<dbReference type="PRINTS" id="PR00759">
    <property type="entry name" value="BASICPTASE"/>
</dbReference>
<dbReference type="Gene3D" id="2.60.200.20">
    <property type="match status" value="1"/>
</dbReference>
<comment type="caution">
    <text evidence="14">The sequence shown here is derived from an EMBL/GenBank/DDBJ whole genome shotgun (WGS) entry which is preliminary data.</text>
</comment>
<dbReference type="EMBL" id="JAHKSW010000025">
    <property type="protein sequence ID" value="KAG7316212.1"/>
    <property type="molecule type" value="Genomic_DNA"/>
</dbReference>
<keyword evidence="7" id="KW-0325">Glycoprotein</keyword>
<feature type="compositionally biased region" description="Basic and acidic residues" evidence="9">
    <location>
        <begin position="1125"/>
        <end position="1141"/>
    </location>
</feature>
<evidence type="ECO:0000256" key="3">
    <source>
        <dbReference type="ARBA" id="ARBA00022729"/>
    </source>
</evidence>
<dbReference type="CDD" id="cd22623">
    <property type="entry name" value="Kunitz_HAI1_1-like"/>
    <property type="match status" value="1"/>
</dbReference>
<dbReference type="Pfam" id="PF00057">
    <property type="entry name" value="Ldl_recept_a"/>
    <property type="match status" value="1"/>
</dbReference>
<feature type="region of interest" description="Disordered" evidence="9">
    <location>
        <begin position="945"/>
        <end position="1388"/>
    </location>
</feature>
<dbReference type="PROSITE" id="PS50986">
    <property type="entry name" value="MANSC"/>
    <property type="match status" value="1"/>
</dbReference>
<dbReference type="PROSITE" id="PS01209">
    <property type="entry name" value="LDLRA_1"/>
    <property type="match status" value="1"/>
</dbReference>
<feature type="compositionally biased region" description="Basic and acidic residues" evidence="9">
    <location>
        <begin position="1263"/>
        <end position="1276"/>
    </location>
</feature>
<name>A0A9D3N5Q7_9TELE</name>
<keyword evidence="15" id="KW-1185">Reference proteome</keyword>
<evidence type="ECO:0000256" key="5">
    <source>
        <dbReference type="ARBA" id="ARBA00023136"/>
    </source>
</evidence>
<dbReference type="SUPFAM" id="SSF57362">
    <property type="entry name" value="BPTI-like"/>
    <property type="match status" value="2"/>
</dbReference>
<feature type="compositionally biased region" description="Polar residues" evidence="9">
    <location>
        <begin position="302"/>
        <end position="316"/>
    </location>
</feature>
<gene>
    <name evidence="14" type="ORF">KOW79_019753</name>
</gene>
<dbReference type="SMART" id="SM00131">
    <property type="entry name" value="KU"/>
    <property type="match status" value="2"/>
</dbReference>
<dbReference type="InterPro" id="IPR035986">
    <property type="entry name" value="PKD_dom_sf"/>
</dbReference>
<dbReference type="CDD" id="cd22624">
    <property type="entry name" value="Kunitz_HAI1_2-like"/>
    <property type="match status" value="1"/>
</dbReference>
<feature type="region of interest" description="Disordered" evidence="9">
    <location>
        <begin position="289"/>
        <end position="316"/>
    </location>
</feature>
<evidence type="ECO:0000256" key="7">
    <source>
        <dbReference type="ARBA" id="ARBA00023180"/>
    </source>
</evidence>
<organism evidence="14 15">
    <name type="scientific">Hemibagrus wyckioides</name>
    <dbReference type="NCBI Taxonomy" id="337641"/>
    <lineage>
        <taxon>Eukaryota</taxon>
        <taxon>Metazoa</taxon>
        <taxon>Chordata</taxon>
        <taxon>Craniata</taxon>
        <taxon>Vertebrata</taxon>
        <taxon>Euteleostomi</taxon>
        <taxon>Actinopterygii</taxon>
        <taxon>Neopterygii</taxon>
        <taxon>Teleostei</taxon>
        <taxon>Ostariophysi</taxon>
        <taxon>Siluriformes</taxon>
        <taxon>Bagridae</taxon>
        <taxon>Hemibagrus</taxon>
    </lineage>
</organism>
<feature type="compositionally biased region" description="Basic and acidic residues" evidence="9">
    <location>
        <begin position="132"/>
        <end position="154"/>
    </location>
</feature>
<dbReference type="OrthoDB" id="444265at2759"/>
<dbReference type="Pfam" id="PF22352">
    <property type="entry name" value="K319L-like_PKD"/>
    <property type="match status" value="1"/>
</dbReference>
<dbReference type="InterPro" id="IPR036055">
    <property type="entry name" value="LDL_receptor-like_sf"/>
</dbReference>
<dbReference type="InterPro" id="IPR002223">
    <property type="entry name" value="Kunitz_BPTI"/>
</dbReference>
<dbReference type="InterPro" id="IPR020901">
    <property type="entry name" value="Prtase_inh_Kunz-CS"/>
</dbReference>
<dbReference type="PANTHER" id="PTHR15715">
    <property type="entry name" value="CENTROSOMAL PROTEIN OF 170 KDA"/>
    <property type="match status" value="1"/>
</dbReference>
<dbReference type="SMART" id="SM00765">
    <property type="entry name" value="MANEC"/>
    <property type="match status" value="1"/>
</dbReference>
<sequence length="2063" mass="227108">MSVTSWFLVSSSGTRHRLPREMIFVGREDCELMLQSRSVDKQHAVINYNAATDEHLVKDLGSLNGTFVNDLRIPDQTYITLKLSDIVRFGYDILLSKHSHVYVLERSQHRVPEEALKHEKYTSQLQMDLKSSELKKKDLQDDRMKTDRSERKSLTETSVCRPTPLYGQPSWWGEDDTGSKDFINEGRKTDDSRTEVLKDAEVNGSLQEFRDGQSKSTFLYHREPSYFEIPTKEVQSHSTFTEMELNDIPTKDTDALPKSTVPVYQSHASFTIEFDECTPGKIKIKDHVTKFSSRQRSKQSSAKVTSAAPTEVQSPESKVADWLVQSDVGMMSSRRPTSDDVYSTKSDLAMHIRTLKGHHHEDGTQSDSEDPVIKGKRSKSHHSVQSEESNLSKTLEPPETYKPPSPPKQIHDFSSVPEGTAVEEPSPPAQSQLKCGHQEPLSQQAFIIEFFDDNPRKKRSQSFTHNPVHGDNYSALKVKLERRKGAERPASVHGNIPPTQQITVPLKGLSHGVHQRSSSLKREKTEDTMSKGGTSPSSSGTSCSITSSSSRSSPAITIKPFGSIGKKSKLAQEFVNEFLNESSPPMSAPPVMMSPSHTHLPSPEDSRVCAPSSMSYPASPLQTHAHSLPQTLLPTSSPISVPSLPPSGGVDSSLSAAPPFTPVLSTGADPKALRTLLKGSGAIRTEDEDSLSDAGTYTIETESQDKEVEEARSMIDQVFGVLDAPEYSGVYRPVINEQDMLKQTQAELMHTSAEDLNSSISADPESFLEGHSDLSGPKWVSRWASLADPYSDSVGTAPPSGSPPQGSDSQRDVKAAPSQSVDQSESECTQSSKTRRLLPQVPSAGERQESTTPCILIRTEPSVENDPSEKVSRMSQPDSTQRLKVQEDVDHDSLSDTSRSDDSSILDRSSKSQEQYRMMAPLVSENIQPKSTSFYIGSEEGFYKSDASRSPVLSQAERAPSPKMPPTTVLIRHLSSQEHKRAVKPNSSAPNLQIHNKDPIPTKELPSSAFVRQESFTKDRPSDNIQVKKLPHISSHPTLRDLGTLGSEQEVLSKEKKQSTSSQKQKKESSPEQAEDSLSGESDVDTASTVSLVSSKNVPVSTIKKHTSSSALRKDKSSLGLTSQEKSRQPTARERLSEKRRNNAVTETSATKSESTRRLHLRRSTGNSGSLDFSDNHQIHGQTETASSDHESTSRPSSRKKLSVSLQNQDSNKSNKAAHQVLTRSNSLSAPRPTRASMLRRARLGETSDNEGVETDRASQGSEHTKLSGDTKKLSRLDILAMPRKRTGSFTTPSDNESLTKQTQSRPSDSSTNGRRMSTSETKPTKISPTAEKHLSSRTRTNQTKHSGTGSFRSRQKGSDYSSTSEEEHDVSSKTKCSLTSASTQTQTPQRLIPTRLDIEDDEAQNEHYQNWTNHSAEIARLSQDLAKDLAILAREIHDVAGDADTHTPAATGYNSPPGSAPHTPASTISAREELVHHIPDASLSYQKVPAGSPSPVDQDSDGTKRRPWSREEVILDNLMLNPVSQLSQAIRENTEQLTEKMKSLFHNTTEVWEEIEAKINAEDEVPIIKTSNKEISSILQELRRAQRQLEVINSIVEPGGGVKSCSRLFTQARAGFVLNTEDSVAEGASYISNPSAGTPEACLSACCRHSQCNLALMEAGTEDKTLTNCFLFDCLYRNQFVCSFSRKAGFTSYIEDSVYERHLRGPGGKSGEKDKRPIAIAGADIVTRAGEEVTLNGIESWDDKNITKYEWTRLSGDASVVMKETEFTDQRLLRNLLPGVYRFQLTVTDSAGQSDSVSVTVLVLTQEQSEVHCLNPMKVGPCRGSFPRWHFNAASGVCEKFIYGGCKQNNNNYLSQEECSEACNGTTVIPGTRKIKTEVCNSTCVEGQYVCSSGCCVDSSVECDGQPHCSDGSDEENCQHMNRTLAQLLEISVNEEKARCVDPPVTGPCRASMPHWFYDPLKQNCFRFTYGGCAGNKNKFGQKDECMNICSGVTESDVFARGLFERAEEVKEPHTGSVATGVIIMLLILAVIGLAGCYFVRNRKRNDGFGETLISVLVPVRV</sequence>
<evidence type="ECO:0000256" key="6">
    <source>
        <dbReference type="ARBA" id="ARBA00023157"/>
    </source>
</evidence>
<feature type="compositionally biased region" description="Polar residues" evidence="9">
    <location>
        <begin position="1288"/>
        <end position="1328"/>
    </location>
</feature>
<dbReference type="InterPro" id="IPR023415">
    <property type="entry name" value="LDLR_class-A_CS"/>
</dbReference>
<keyword evidence="6 8" id="KW-1015">Disulfide bond</keyword>
<feature type="disulfide bond" evidence="8">
    <location>
        <begin position="1904"/>
        <end position="1919"/>
    </location>
</feature>
<keyword evidence="4 10" id="KW-1133">Transmembrane helix</keyword>
<dbReference type="InterPro" id="IPR000253">
    <property type="entry name" value="FHA_dom"/>
</dbReference>
<feature type="compositionally biased region" description="Basic and acidic residues" evidence="9">
    <location>
        <begin position="884"/>
        <end position="902"/>
    </location>
</feature>
<feature type="domain" description="MANSC" evidence="13">
    <location>
        <begin position="1613"/>
        <end position="1694"/>
    </location>
</feature>
<protein>
    <submittedName>
        <fullName evidence="14">Uncharacterized protein</fullName>
    </submittedName>
</protein>
<keyword evidence="5 10" id="KW-0472">Membrane</keyword>
<dbReference type="InterPro" id="IPR011106">
    <property type="entry name" value="MANSC_N"/>
</dbReference>